<comment type="subcellular location">
    <subcellularLocation>
        <location evidence="1 14">Mitochondrion inner membrane</location>
        <topology evidence="1 14">Multi-pass membrane protein</topology>
    </subcellularLocation>
</comment>
<comment type="subunit">
    <text evidence="13">Homopentamer. Forms homooligomers. Interacts with MFM1.</text>
</comment>
<keyword evidence="4 14" id="KW-0812">Transmembrane</keyword>
<reference evidence="16" key="1">
    <citation type="journal article" date="2020" name="Phytopathology">
        <title>Genome sequence of the chestnut blight fungus Cryphonectria parasitica EP155: A fundamental resource for an archetypical invasive plant pathogen.</title>
        <authorList>
            <person name="Crouch J.A."/>
            <person name="Dawe A."/>
            <person name="Aerts A."/>
            <person name="Barry K."/>
            <person name="Churchill A.C.L."/>
            <person name="Grimwood J."/>
            <person name="Hillman B."/>
            <person name="Milgroom M.G."/>
            <person name="Pangilinan J."/>
            <person name="Smith M."/>
            <person name="Salamov A."/>
            <person name="Schmutz J."/>
            <person name="Yadav J."/>
            <person name="Grigoriev I.V."/>
            <person name="Nuss D."/>
        </authorList>
    </citation>
    <scope>NUCLEOTIDE SEQUENCE</scope>
    <source>
        <strain evidence="16">EP155</strain>
    </source>
</reference>
<comment type="caution">
    <text evidence="16">The sequence shown here is derived from an EMBL/GenBank/DDBJ whole genome shotgun (WGS) entry which is preliminary data.</text>
</comment>
<evidence type="ECO:0000256" key="8">
    <source>
        <dbReference type="ARBA" id="ARBA00022989"/>
    </source>
</evidence>
<evidence type="ECO:0000256" key="11">
    <source>
        <dbReference type="ARBA" id="ARBA00023136"/>
    </source>
</evidence>
<dbReference type="GO" id="GO:0015095">
    <property type="term" value="F:magnesium ion transmembrane transporter activity"/>
    <property type="evidence" value="ECO:0007669"/>
    <property type="project" value="TreeGrafter"/>
</dbReference>
<dbReference type="RefSeq" id="XP_040779686.1">
    <property type="nucleotide sequence ID" value="XM_040920173.1"/>
</dbReference>
<dbReference type="GO" id="GO:0005743">
    <property type="term" value="C:mitochondrial inner membrane"/>
    <property type="evidence" value="ECO:0007669"/>
    <property type="project" value="UniProtKB-SubCell"/>
</dbReference>
<accession>A0A9P5CT30</accession>
<keyword evidence="9 14" id="KW-0406">Ion transport</keyword>
<dbReference type="InterPro" id="IPR045863">
    <property type="entry name" value="CorA_TM1_TM2"/>
</dbReference>
<protein>
    <recommendedName>
        <fullName evidence="14">Magnesium transporter</fullName>
    </recommendedName>
</protein>
<comment type="function">
    <text evidence="12">High-conductance magnesium-selective channel that mediates the influx of magnesium into the mitochondrial matrix. Essential for the splicing of mRNA group II introns in mitochondria by affecting mitochondrial magnesium concentrations, which are critical for group II intron splicing. It also suppresses a variety of mitochondrial intron mutations and its absence may disturb the assembly of mitochondrial membrane complexes.</text>
</comment>
<proteinExistence type="inferred from homology"/>
<dbReference type="EMBL" id="MU032345">
    <property type="protein sequence ID" value="KAF3768725.1"/>
    <property type="molecule type" value="Genomic_DNA"/>
</dbReference>
<dbReference type="PANTHER" id="PTHR13890">
    <property type="entry name" value="RNA SPLICING PROTEIN MRS2, MITOCHONDRIAL"/>
    <property type="match status" value="1"/>
</dbReference>
<keyword evidence="17" id="KW-1185">Reference proteome</keyword>
<keyword evidence="5 14" id="KW-0999">Mitochondrion inner membrane</keyword>
<keyword evidence="6 14" id="KW-0460">Magnesium</keyword>
<name>A0A9P5CT30_CRYP1</name>
<dbReference type="OrthoDB" id="10251508at2759"/>
<evidence type="ECO:0000313" key="16">
    <source>
        <dbReference type="EMBL" id="KAF3768725.1"/>
    </source>
</evidence>
<evidence type="ECO:0000256" key="9">
    <source>
        <dbReference type="ARBA" id="ARBA00023065"/>
    </source>
</evidence>
<dbReference type="FunFam" id="1.20.58.340:FF:000005">
    <property type="entry name" value="Inner membrane magnesium transporter MRS2"/>
    <property type="match status" value="1"/>
</dbReference>
<evidence type="ECO:0000256" key="3">
    <source>
        <dbReference type="ARBA" id="ARBA00022448"/>
    </source>
</evidence>
<keyword evidence="3 14" id="KW-0813">Transport</keyword>
<keyword evidence="8 14" id="KW-1133">Transmembrane helix</keyword>
<organism evidence="16 17">
    <name type="scientific">Cryphonectria parasitica (strain ATCC 38755 / EP155)</name>
    <dbReference type="NCBI Taxonomy" id="660469"/>
    <lineage>
        <taxon>Eukaryota</taxon>
        <taxon>Fungi</taxon>
        <taxon>Dikarya</taxon>
        <taxon>Ascomycota</taxon>
        <taxon>Pezizomycotina</taxon>
        <taxon>Sordariomycetes</taxon>
        <taxon>Sordariomycetidae</taxon>
        <taxon>Diaporthales</taxon>
        <taxon>Cryphonectriaceae</taxon>
        <taxon>Cryphonectria-Endothia species complex</taxon>
        <taxon>Cryphonectria</taxon>
    </lineage>
</organism>
<evidence type="ECO:0000256" key="2">
    <source>
        <dbReference type="ARBA" id="ARBA00009765"/>
    </source>
</evidence>
<evidence type="ECO:0000256" key="6">
    <source>
        <dbReference type="ARBA" id="ARBA00022842"/>
    </source>
</evidence>
<evidence type="ECO:0000256" key="14">
    <source>
        <dbReference type="RuleBase" id="RU366042"/>
    </source>
</evidence>
<dbReference type="InterPro" id="IPR039204">
    <property type="entry name" value="MRS2-like"/>
</dbReference>
<dbReference type="SUPFAM" id="SSF144083">
    <property type="entry name" value="Magnesium transport protein CorA, transmembrane region"/>
    <property type="match status" value="1"/>
</dbReference>
<evidence type="ECO:0000256" key="5">
    <source>
        <dbReference type="ARBA" id="ARBA00022792"/>
    </source>
</evidence>
<keyword evidence="11 14" id="KW-0472">Membrane</keyword>
<comment type="similarity">
    <text evidence="2 14">Belongs to the CorA metal ion transporter (MIT) (TC 1.A.35) family.</text>
</comment>
<evidence type="ECO:0000256" key="1">
    <source>
        <dbReference type="ARBA" id="ARBA00004448"/>
    </source>
</evidence>
<evidence type="ECO:0000256" key="4">
    <source>
        <dbReference type="ARBA" id="ARBA00022692"/>
    </source>
</evidence>
<feature type="transmembrane region" description="Helical" evidence="14">
    <location>
        <begin position="408"/>
        <end position="429"/>
    </location>
</feature>
<keyword evidence="7" id="KW-0809">Transit peptide</keyword>
<dbReference type="Proteomes" id="UP000803844">
    <property type="component" value="Unassembled WGS sequence"/>
</dbReference>
<feature type="region of interest" description="Disordered" evidence="15">
    <location>
        <begin position="63"/>
        <end position="88"/>
    </location>
</feature>
<evidence type="ECO:0000313" key="17">
    <source>
        <dbReference type="Proteomes" id="UP000803844"/>
    </source>
</evidence>
<evidence type="ECO:0000256" key="10">
    <source>
        <dbReference type="ARBA" id="ARBA00023128"/>
    </source>
</evidence>
<dbReference type="AlphaFoldDB" id="A0A9P5CT30"/>
<dbReference type="PANTHER" id="PTHR13890:SF0">
    <property type="entry name" value="MAGNESIUM TRANSPORTER MRS2 HOMOLOG, MITOCHONDRIAL"/>
    <property type="match status" value="1"/>
</dbReference>
<evidence type="ECO:0000256" key="13">
    <source>
        <dbReference type="ARBA" id="ARBA00046701"/>
    </source>
</evidence>
<sequence length="510" mass="58182">MPMSTEQVQDGMASLVRLKRLEPTRQTCVFHVENVLPKHLKRVRSSGLTLLAANNAATSRRFASNGDRFEGDEEDKSASERLWGPNAVKPDFRSRSTDELEDSIFNAGMTGRRAKAALEPVLRCTEVDEKGDAILTDGAFKKSELIAKYGLMPRDLRKIDSSNLPHILIRPFAILLNLLHLRVLIKHDRVLLFDVYGSSSSSAQSEFMYELQGKLRQKQTPGTSGGLPYEFRALEVVLMSVTAELWKEFGTVQEPVMHLLSDLEDDVDREKLRVLLVLSKKVSTFEQKARLVRDAIDELLEADDDLSEMYLTEKARDIRRELDDHTEIEMLLESYHKICDEVVQEAGNLVSGIRNTEEIIRAILDANRNSLMLLELKFSVYTLGLAMGTFLAGLYGMNLENFIEETNFGFASVTVGSALASIVVAWWGFTKLRKVQRVRMREPTTRTRKVNDGRDGKDALGPYGVREWYREESPTALLEAKHRERLKRIAQLKERRTEITGFRKWLQRFR</sequence>
<dbReference type="FunFam" id="2.40.128.330:FF:000002">
    <property type="entry name" value="Inner membrane magnesium transporter mrs2"/>
    <property type="match status" value="1"/>
</dbReference>
<evidence type="ECO:0000256" key="15">
    <source>
        <dbReference type="SAM" id="MobiDB-lite"/>
    </source>
</evidence>
<feature type="transmembrane region" description="Helical" evidence="14">
    <location>
        <begin position="378"/>
        <end position="396"/>
    </location>
</feature>
<keyword evidence="10" id="KW-0496">Mitochondrion</keyword>
<dbReference type="Pfam" id="PF22099">
    <property type="entry name" value="MRS2-like"/>
    <property type="match status" value="1"/>
</dbReference>
<evidence type="ECO:0000256" key="12">
    <source>
        <dbReference type="ARBA" id="ARBA00046105"/>
    </source>
</evidence>
<gene>
    <name evidence="16" type="ORF">M406DRAFT_327145</name>
</gene>
<dbReference type="GeneID" id="63837302"/>
<evidence type="ECO:0000256" key="7">
    <source>
        <dbReference type="ARBA" id="ARBA00022946"/>
    </source>
</evidence>
<dbReference type="GO" id="GO:0045016">
    <property type="term" value="P:mitochondrial magnesium ion transmembrane transport"/>
    <property type="evidence" value="ECO:0007669"/>
    <property type="project" value="UniProtKB-ARBA"/>
</dbReference>
<dbReference type="Gene3D" id="1.20.58.340">
    <property type="entry name" value="Magnesium transport protein CorA, transmembrane region"/>
    <property type="match status" value="1"/>
</dbReference>
<dbReference type="CDD" id="cd12823">
    <property type="entry name" value="Mrs2_Mfm1p-like"/>
    <property type="match status" value="1"/>
</dbReference>
<dbReference type="Gene3D" id="2.40.128.330">
    <property type="match status" value="1"/>
</dbReference>